<proteinExistence type="predicted"/>
<name>A0AAV6VQ70_9ARAC</name>
<keyword evidence="2" id="KW-1185">Reference proteome</keyword>
<sequence>MSSSTNKPSQISAMAIIEHLVCKAFRFSLDPLKRTFEFRKAKVAHSTLSNFAAKSQRIRARDKIATARQWKRFELADDTEANYEELFSMSSVFKARKFIPKLEDGNLARFNRRVL</sequence>
<dbReference type="Proteomes" id="UP000827092">
    <property type="component" value="Unassembled WGS sequence"/>
</dbReference>
<comment type="caution">
    <text evidence="1">The sequence shown here is derived from an EMBL/GenBank/DDBJ whole genome shotgun (WGS) entry which is preliminary data.</text>
</comment>
<accession>A0AAV6VQ70</accession>
<evidence type="ECO:0000313" key="2">
    <source>
        <dbReference type="Proteomes" id="UP000827092"/>
    </source>
</evidence>
<gene>
    <name evidence="1" type="ORF">JTE90_001874</name>
</gene>
<dbReference type="AlphaFoldDB" id="A0AAV6VQ70"/>
<evidence type="ECO:0000313" key="1">
    <source>
        <dbReference type="EMBL" id="KAG8198039.1"/>
    </source>
</evidence>
<protein>
    <submittedName>
        <fullName evidence="1">Uncharacterized protein</fullName>
    </submittedName>
</protein>
<organism evidence="1 2">
    <name type="scientific">Oedothorax gibbosus</name>
    <dbReference type="NCBI Taxonomy" id="931172"/>
    <lineage>
        <taxon>Eukaryota</taxon>
        <taxon>Metazoa</taxon>
        <taxon>Ecdysozoa</taxon>
        <taxon>Arthropoda</taxon>
        <taxon>Chelicerata</taxon>
        <taxon>Arachnida</taxon>
        <taxon>Araneae</taxon>
        <taxon>Araneomorphae</taxon>
        <taxon>Entelegynae</taxon>
        <taxon>Araneoidea</taxon>
        <taxon>Linyphiidae</taxon>
        <taxon>Erigoninae</taxon>
        <taxon>Oedothorax</taxon>
    </lineage>
</organism>
<dbReference type="EMBL" id="JAFNEN010000045">
    <property type="protein sequence ID" value="KAG8198039.1"/>
    <property type="molecule type" value="Genomic_DNA"/>
</dbReference>
<reference evidence="1 2" key="1">
    <citation type="journal article" date="2022" name="Nat. Ecol. Evol.">
        <title>A masculinizing supergene underlies an exaggerated male reproductive morph in a spider.</title>
        <authorList>
            <person name="Hendrickx F."/>
            <person name="De Corte Z."/>
            <person name="Sonet G."/>
            <person name="Van Belleghem S.M."/>
            <person name="Kostlbacher S."/>
            <person name="Vangestel C."/>
        </authorList>
    </citation>
    <scope>NUCLEOTIDE SEQUENCE [LARGE SCALE GENOMIC DNA]</scope>
    <source>
        <strain evidence="1">W744_W776</strain>
    </source>
</reference>